<name>A0A378TZM0_NEIEL</name>
<evidence type="ECO:0000313" key="3">
    <source>
        <dbReference type="Proteomes" id="UP000254927"/>
    </source>
</evidence>
<evidence type="ECO:0000256" key="1">
    <source>
        <dbReference type="SAM" id="Phobius"/>
    </source>
</evidence>
<reference evidence="2 3" key="1">
    <citation type="submission" date="2018-06" db="EMBL/GenBank/DDBJ databases">
        <authorList>
            <consortium name="Pathogen Informatics"/>
            <person name="Doyle S."/>
        </authorList>
    </citation>
    <scope>NUCLEOTIDE SEQUENCE [LARGE SCALE GENOMIC DNA]</scope>
    <source>
        <strain evidence="2 3">NCTC10660</strain>
    </source>
</reference>
<dbReference type="RefSeq" id="WP_074894837.1">
    <property type="nucleotide sequence ID" value="NZ_CP031252.1"/>
</dbReference>
<feature type="transmembrane region" description="Helical" evidence="1">
    <location>
        <begin position="131"/>
        <end position="164"/>
    </location>
</feature>
<feature type="transmembrane region" description="Helical" evidence="1">
    <location>
        <begin position="215"/>
        <end position="236"/>
    </location>
</feature>
<sequence>MLTYTPPEMRAAPPTREKPWILLLLAFAWLWPGVFSHDLWKPDEIWFNEAVNGVLSGGSWLQPQVPGRQDGGMPFVYVWLAAWCRRLLSPWLTDAYSAMRLASVLFTAVGLTACGMAGFHLAGRHQGRSVVLILIGCAGLITGGHLLGGASVQFAAAGLCLYGLAVARRRAIFAALLLGCGWALLSVSAGWAVMAALMLAACLLPLFPVWRSRRFAVSLAAAFALAVPLAAVYPLALYQVSPEAFSGWLNHHVFGVFGGLATFSAAFSLPYYLKNLLWFAFPAWPLALWTFSRRRFLSESWGGPTVLWLAAVGLLLSVAPQTHADNLILLLPPLAVLGACRLDSLRRGAAAFFNWFGIMIFGLLAVFLWIGFSAMNFGWPAKLAERSAYFSPYYTPEFDVVPMLTALLFTPLWLWAVTRKNVKGRQAVTNWAAGMTLVWALLMTLFLPWLDAAKSYRPVVARMEAAAPAELRERRACFSIDETAVLARVSWREYGSLPFEVGESACGYRLIQANADAAVPAGWREVWQGGRPRNKNERFLLLQRL</sequence>
<dbReference type="Proteomes" id="UP000254927">
    <property type="component" value="Unassembled WGS sequence"/>
</dbReference>
<feature type="transmembrane region" description="Helical" evidence="1">
    <location>
        <begin position="307"/>
        <end position="331"/>
    </location>
</feature>
<keyword evidence="1" id="KW-1133">Transmembrane helix</keyword>
<evidence type="ECO:0000313" key="2">
    <source>
        <dbReference type="EMBL" id="STZ68408.1"/>
    </source>
</evidence>
<feature type="transmembrane region" description="Helical" evidence="1">
    <location>
        <begin position="276"/>
        <end position="292"/>
    </location>
</feature>
<feature type="transmembrane region" description="Helical" evidence="1">
    <location>
        <begin position="248"/>
        <end position="269"/>
    </location>
</feature>
<protein>
    <submittedName>
        <fullName evidence="2">Inner membrane protein</fullName>
    </submittedName>
</protein>
<feature type="transmembrane region" description="Helical" evidence="1">
    <location>
        <begin position="352"/>
        <end position="372"/>
    </location>
</feature>
<dbReference type="EMBL" id="UGQW01000002">
    <property type="protein sequence ID" value="STZ68408.1"/>
    <property type="molecule type" value="Genomic_DNA"/>
</dbReference>
<gene>
    <name evidence="2" type="ORF">NCTC10660_01926</name>
</gene>
<accession>A0A378TZM0</accession>
<keyword evidence="1" id="KW-0812">Transmembrane</keyword>
<feature type="transmembrane region" description="Helical" evidence="1">
    <location>
        <begin position="98"/>
        <end position="119"/>
    </location>
</feature>
<dbReference type="AlphaFoldDB" id="A0A378TZM0"/>
<keyword evidence="1" id="KW-0472">Membrane</keyword>
<dbReference type="GeneID" id="93352914"/>
<proteinExistence type="predicted"/>
<feature type="transmembrane region" description="Helical" evidence="1">
    <location>
        <begin position="400"/>
        <end position="418"/>
    </location>
</feature>
<organism evidence="2 3">
    <name type="scientific">Neisseria elongata</name>
    <dbReference type="NCBI Taxonomy" id="495"/>
    <lineage>
        <taxon>Bacteria</taxon>
        <taxon>Pseudomonadati</taxon>
        <taxon>Pseudomonadota</taxon>
        <taxon>Betaproteobacteria</taxon>
        <taxon>Neisseriales</taxon>
        <taxon>Neisseriaceae</taxon>
        <taxon>Neisseria</taxon>
    </lineage>
</organism>
<feature type="transmembrane region" description="Helical" evidence="1">
    <location>
        <begin position="430"/>
        <end position="450"/>
    </location>
</feature>
<feature type="transmembrane region" description="Helical" evidence="1">
    <location>
        <begin position="170"/>
        <end position="203"/>
    </location>
</feature>